<evidence type="ECO:0000256" key="2">
    <source>
        <dbReference type="ARBA" id="ARBA00023125"/>
    </source>
</evidence>
<evidence type="ECO:0000256" key="3">
    <source>
        <dbReference type="ARBA" id="ARBA00023163"/>
    </source>
</evidence>
<dbReference type="PANTHER" id="PTHR30055">
    <property type="entry name" value="HTH-TYPE TRANSCRIPTIONAL REGULATOR RUTR"/>
    <property type="match status" value="1"/>
</dbReference>
<feature type="domain" description="HTH tetR-type" evidence="6">
    <location>
        <begin position="38"/>
        <end position="98"/>
    </location>
</feature>
<dbReference type="Gene3D" id="1.10.357.10">
    <property type="entry name" value="Tetracycline Repressor, domain 2"/>
    <property type="match status" value="1"/>
</dbReference>
<comment type="caution">
    <text evidence="7">The sequence shown here is derived from an EMBL/GenBank/DDBJ whole genome shotgun (WGS) entry which is preliminary data.</text>
</comment>
<keyword evidence="3" id="KW-0804">Transcription</keyword>
<gene>
    <name evidence="7" type="ORF">AB0E61_27595</name>
</gene>
<sequence length="241" mass="26060">MSANGAVDRAGADDGRADPVAGTDPEEAGLTLRERKKRRTRQRISGEASRLFVERGFEQVTVAEVARAAEVSAMTVFNYFPRKEDLFLDRVPEAAGMLVRAVRDREPDETPLAALRRLATGLVASGHPLTRVGEGFGRFWRTVLDSPALRARGREVLEELEELLAVELGRAAGAPPDDPESRVAAALIAAGWRAAYATAVRRQLDGDPAEAVAVEQAAVLERTFDALERALPVLAGPGERR</sequence>
<dbReference type="Gene3D" id="1.10.10.60">
    <property type="entry name" value="Homeodomain-like"/>
    <property type="match status" value="1"/>
</dbReference>
<dbReference type="RefSeq" id="WP_078653940.1">
    <property type="nucleotide sequence ID" value="NZ_JBEZVI010000031.1"/>
</dbReference>
<dbReference type="Proteomes" id="UP001550853">
    <property type="component" value="Unassembled WGS sequence"/>
</dbReference>
<dbReference type="PANTHER" id="PTHR30055:SF234">
    <property type="entry name" value="HTH-TYPE TRANSCRIPTIONAL REGULATOR BETI"/>
    <property type="match status" value="1"/>
</dbReference>
<dbReference type="PRINTS" id="PR00455">
    <property type="entry name" value="HTHTETR"/>
</dbReference>
<accession>A0ABV2Z772</accession>
<dbReference type="SUPFAM" id="SSF46689">
    <property type="entry name" value="Homeodomain-like"/>
    <property type="match status" value="1"/>
</dbReference>
<dbReference type="EMBL" id="JBEZVI010000031">
    <property type="protein sequence ID" value="MEU3713849.1"/>
    <property type="molecule type" value="Genomic_DNA"/>
</dbReference>
<evidence type="ECO:0000313" key="7">
    <source>
        <dbReference type="EMBL" id="MEU3713849.1"/>
    </source>
</evidence>
<feature type="DNA-binding region" description="H-T-H motif" evidence="4">
    <location>
        <begin position="61"/>
        <end position="80"/>
    </location>
</feature>
<dbReference type="InterPro" id="IPR050109">
    <property type="entry name" value="HTH-type_TetR-like_transc_reg"/>
</dbReference>
<dbReference type="InterPro" id="IPR009057">
    <property type="entry name" value="Homeodomain-like_sf"/>
</dbReference>
<proteinExistence type="predicted"/>
<keyword evidence="2 4" id="KW-0238">DNA-binding</keyword>
<name>A0ABV2Z772_9ACTN</name>
<keyword evidence="8" id="KW-1185">Reference proteome</keyword>
<dbReference type="PROSITE" id="PS50977">
    <property type="entry name" value="HTH_TETR_2"/>
    <property type="match status" value="1"/>
</dbReference>
<evidence type="ECO:0000256" key="1">
    <source>
        <dbReference type="ARBA" id="ARBA00023015"/>
    </source>
</evidence>
<dbReference type="InterPro" id="IPR001647">
    <property type="entry name" value="HTH_TetR"/>
</dbReference>
<organism evidence="7 8">
    <name type="scientific">Streptomyces catenulae</name>
    <dbReference type="NCBI Taxonomy" id="66875"/>
    <lineage>
        <taxon>Bacteria</taxon>
        <taxon>Bacillati</taxon>
        <taxon>Actinomycetota</taxon>
        <taxon>Actinomycetes</taxon>
        <taxon>Kitasatosporales</taxon>
        <taxon>Streptomycetaceae</taxon>
        <taxon>Streptomyces</taxon>
    </lineage>
</organism>
<reference evidence="7 8" key="1">
    <citation type="submission" date="2024-06" db="EMBL/GenBank/DDBJ databases">
        <title>The Natural Products Discovery Center: Release of the First 8490 Sequenced Strains for Exploring Actinobacteria Biosynthetic Diversity.</title>
        <authorList>
            <person name="Kalkreuter E."/>
            <person name="Kautsar S.A."/>
            <person name="Yang D."/>
            <person name="Bader C.D."/>
            <person name="Teijaro C.N."/>
            <person name="Fluegel L."/>
            <person name="Davis C.M."/>
            <person name="Simpson J.R."/>
            <person name="Lauterbach L."/>
            <person name="Steele A.D."/>
            <person name="Gui C."/>
            <person name="Meng S."/>
            <person name="Li G."/>
            <person name="Viehrig K."/>
            <person name="Ye F."/>
            <person name="Su P."/>
            <person name="Kiefer A.F."/>
            <person name="Nichols A."/>
            <person name="Cepeda A.J."/>
            <person name="Yan W."/>
            <person name="Fan B."/>
            <person name="Jiang Y."/>
            <person name="Adhikari A."/>
            <person name="Zheng C.-J."/>
            <person name="Schuster L."/>
            <person name="Cowan T.M."/>
            <person name="Smanski M.J."/>
            <person name="Chevrette M.G."/>
            <person name="De Carvalho L.P.S."/>
            <person name="Shen B."/>
        </authorList>
    </citation>
    <scope>NUCLEOTIDE SEQUENCE [LARGE SCALE GENOMIC DNA]</scope>
    <source>
        <strain evidence="7 8">NPDC033039</strain>
    </source>
</reference>
<protein>
    <submittedName>
        <fullName evidence="7">TetR/AcrR family transcriptional regulator</fullName>
    </submittedName>
</protein>
<evidence type="ECO:0000256" key="5">
    <source>
        <dbReference type="SAM" id="MobiDB-lite"/>
    </source>
</evidence>
<feature type="region of interest" description="Disordered" evidence="5">
    <location>
        <begin position="1"/>
        <end position="41"/>
    </location>
</feature>
<evidence type="ECO:0000259" key="6">
    <source>
        <dbReference type="PROSITE" id="PS50977"/>
    </source>
</evidence>
<evidence type="ECO:0000256" key="4">
    <source>
        <dbReference type="PROSITE-ProRule" id="PRU00335"/>
    </source>
</evidence>
<evidence type="ECO:0000313" key="8">
    <source>
        <dbReference type="Proteomes" id="UP001550853"/>
    </source>
</evidence>
<keyword evidence="1" id="KW-0805">Transcription regulation</keyword>
<dbReference type="Pfam" id="PF00440">
    <property type="entry name" value="TetR_N"/>
    <property type="match status" value="1"/>
</dbReference>